<protein>
    <recommendedName>
        <fullName evidence="3">Lipoprotein</fullName>
    </recommendedName>
</protein>
<evidence type="ECO:0000313" key="2">
    <source>
        <dbReference type="Proteomes" id="UP000464086"/>
    </source>
</evidence>
<proteinExistence type="predicted"/>
<evidence type="ECO:0008006" key="3">
    <source>
        <dbReference type="Google" id="ProtNLM"/>
    </source>
</evidence>
<gene>
    <name evidence="1" type="ORF">GS397_06940</name>
</gene>
<dbReference type="AlphaFoldDB" id="A0A6P1GE82"/>
<name>A0A6P1GE82_SPHYA</name>
<dbReference type="RefSeq" id="WP_159366030.1">
    <property type="nucleotide sequence ID" value="NZ_CP047218.1"/>
</dbReference>
<sequence length="95" mass="10262">MRRIGLLLAIATALSGCENAAEKERKSKADYAALAADACRDAMHNVQNVENARSIMGKPEKYGDGRSYAKTVCAEADKAAKADQDQKTKDRAESQ</sequence>
<accession>A0A6P1GE82</accession>
<organism evidence="1 2">
    <name type="scientific">Sphingobium yanoikuyae</name>
    <name type="common">Sphingomonas yanoikuyae</name>
    <dbReference type="NCBI Taxonomy" id="13690"/>
    <lineage>
        <taxon>Bacteria</taxon>
        <taxon>Pseudomonadati</taxon>
        <taxon>Pseudomonadota</taxon>
        <taxon>Alphaproteobacteria</taxon>
        <taxon>Sphingomonadales</taxon>
        <taxon>Sphingomonadaceae</taxon>
        <taxon>Sphingobium</taxon>
    </lineage>
</organism>
<reference evidence="1 2" key="1">
    <citation type="submission" date="2019-12" db="EMBL/GenBank/DDBJ databases">
        <title>Functional and genomic insights into the Sphingobium yanoikuyae YC-JY1, a bacterium efficiently degrading bisphenol A.</title>
        <authorList>
            <person name="Jia Y."/>
            <person name="Li X."/>
            <person name="Wang J."/>
            <person name="Eltoukhy A."/>
            <person name="Lamraoui I."/>
            <person name="Yan Y."/>
        </authorList>
    </citation>
    <scope>NUCLEOTIDE SEQUENCE [LARGE SCALE GENOMIC DNA]</scope>
    <source>
        <strain evidence="1 2">YC-JY1</strain>
    </source>
</reference>
<dbReference type="PROSITE" id="PS51257">
    <property type="entry name" value="PROKAR_LIPOPROTEIN"/>
    <property type="match status" value="1"/>
</dbReference>
<dbReference type="Proteomes" id="UP000464086">
    <property type="component" value="Chromosome"/>
</dbReference>
<dbReference type="EMBL" id="CP047218">
    <property type="protein sequence ID" value="QHD66805.1"/>
    <property type="molecule type" value="Genomic_DNA"/>
</dbReference>
<evidence type="ECO:0000313" key="1">
    <source>
        <dbReference type="EMBL" id="QHD66805.1"/>
    </source>
</evidence>